<organism evidence="2 3">
    <name type="scientific">Paratrimastix pyriformis</name>
    <dbReference type="NCBI Taxonomy" id="342808"/>
    <lineage>
        <taxon>Eukaryota</taxon>
        <taxon>Metamonada</taxon>
        <taxon>Preaxostyla</taxon>
        <taxon>Paratrimastigidae</taxon>
        <taxon>Paratrimastix</taxon>
    </lineage>
</organism>
<evidence type="ECO:0000313" key="3">
    <source>
        <dbReference type="Proteomes" id="UP001141327"/>
    </source>
</evidence>
<feature type="compositionally biased region" description="Polar residues" evidence="1">
    <location>
        <begin position="185"/>
        <end position="200"/>
    </location>
</feature>
<reference evidence="2" key="1">
    <citation type="journal article" date="2022" name="bioRxiv">
        <title>Genomics of Preaxostyla Flagellates Illuminates Evolutionary Transitions and the Path Towards Mitochondrial Loss.</title>
        <authorList>
            <person name="Novak L.V.F."/>
            <person name="Treitli S.C."/>
            <person name="Pyrih J."/>
            <person name="Halakuc P."/>
            <person name="Pipaliya S.V."/>
            <person name="Vacek V."/>
            <person name="Brzon O."/>
            <person name="Soukal P."/>
            <person name="Eme L."/>
            <person name="Dacks J.B."/>
            <person name="Karnkowska A."/>
            <person name="Elias M."/>
            <person name="Hampl V."/>
        </authorList>
    </citation>
    <scope>NUCLEOTIDE SEQUENCE</scope>
    <source>
        <strain evidence="2">RCP-MX</strain>
    </source>
</reference>
<comment type="caution">
    <text evidence="2">The sequence shown here is derived from an EMBL/GenBank/DDBJ whole genome shotgun (WGS) entry which is preliminary data.</text>
</comment>
<evidence type="ECO:0000256" key="1">
    <source>
        <dbReference type="SAM" id="MobiDB-lite"/>
    </source>
</evidence>
<accession>A0ABQ8UD91</accession>
<keyword evidence="3" id="KW-1185">Reference proteome</keyword>
<feature type="region of interest" description="Disordered" evidence="1">
    <location>
        <begin position="686"/>
        <end position="709"/>
    </location>
</feature>
<feature type="compositionally biased region" description="Basic and acidic residues" evidence="1">
    <location>
        <begin position="326"/>
        <end position="337"/>
    </location>
</feature>
<evidence type="ECO:0000313" key="2">
    <source>
        <dbReference type="EMBL" id="KAJ4457255.1"/>
    </source>
</evidence>
<gene>
    <name evidence="2" type="ORF">PAPYR_7329</name>
</gene>
<proteinExistence type="predicted"/>
<dbReference type="Proteomes" id="UP001141327">
    <property type="component" value="Unassembled WGS sequence"/>
</dbReference>
<feature type="compositionally biased region" description="Low complexity" evidence="1">
    <location>
        <begin position="262"/>
        <end position="281"/>
    </location>
</feature>
<dbReference type="EMBL" id="JAPMOS010000051">
    <property type="protein sequence ID" value="KAJ4457255.1"/>
    <property type="molecule type" value="Genomic_DNA"/>
</dbReference>
<protein>
    <submittedName>
        <fullName evidence="2">Uncharacterized protein</fullName>
    </submittedName>
</protein>
<name>A0ABQ8UD91_9EUKA</name>
<feature type="region of interest" description="Disordered" evidence="1">
    <location>
        <begin position="254"/>
        <end position="378"/>
    </location>
</feature>
<sequence length="740" mass="80378">MSTKLDFGEIDFQGPQSFSRLGKVHGRTSMWGSKKKGEEDMMIPRALGKNDDSALPQYRTLSERKVVSSQFVDQGRAGEMSSSPRVMAEWEFLPTPSLLEPSQASRQHKAMLAALKARQAGVANPYSVFRESLASGDSVVMSLSMSRDRDRAPTPEREPEQSPKEPTPAPEKVGGGRALGRSVSVGATQRRSAQRLSSSFMGPERTSGPKAVDWKPPVGHYNPRYTAILSEKYGALEPQQCSAIFMSRKRWPELGGPPLPARSPTSTRSPSATLRASASPSHAGGLAGEGTTGSPLRQSAALRGPEPSAPVTRTHRGRSPATAEGDDARGRTPEGQEGRPQASQAAPRPTPAMGSSFFRSSTANHPSAVGPDPGSHLAPPAPSRLASLICLLPALLRIGAGARLGGGAPGAVRASGGSDVFYVDHDTNLDAVRRSRPAFAAMDRQLPRDVAPVTRNPVRLLDRFYDYSADPVHAAILSPVAMHRQLARPAGSFRTSLSLLQYDSPALELGPPEDRIKAAEAALLPSRDHIIPLKKHITREAAAAIAAHHTDLFDKARTPHPSAIPPPSSRAFHHPHRCSRPARLPSPPPCHHVPRSHAPAAMYDYDDRVVRQRVLTPDMGKYMARDSQTSSQFYPTRLNAVRARPFTADFTRSSDRTMACPSRVQRASIMHELHDVPDDALAHRRSTPRGELRVGMSREQRNKTCRPAPAQERYYDYSLDVIKPRAPTTKIALSPLRSRL</sequence>
<feature type="compositionally biased region" description="Basic and acidic residues" evidence="1">
    <location>
        <begin position="146"/>
        <end position="163"/>
    </location>
</feature>
<feature type="compositionally biased region" description="Basic and acidic residues" evidence="1">
    <location>
        <begin position="686"/>
        <end position="702"/>
    </location>
</feature>
<feature type="region of interest" description="Disordered" evidence="1">
    <location>
        <begin position="143"/>
        <end position="219"/>
    </location>
</feature>